<evidence type="ECO:0000313" key="6">
    <source>
        <dbReference type="EMBL" id="NLZ24474.1"/>
    </source>
</evidence>
<dbReference type="GO" id="GO:0005737">
    <property type="term" value="C:cytoplasm"/>
    <property type="evidence" value="ECO:0007669"/>
    <property type="project" value="UniProtKB-ARBA"/>
</dbReference>
<dbReference type="PANTHER" id="PTHR21349">
    <property type="entry name" value="50S RIBOSOMAL PROTEIN L21"/>
    <property type="match status" value="1"/>
</dbReference>
<sequence>MTKSNEQKFAVIQLSGSQIKVYEGKEYEVNKLKGNKGDTIEIEEVLLIVNGEDIRIGEPYLKDSKVLLEITSQKKDKKVNVVKYKAKSRYRRTYGHRALITRVLVKEIK</sequence>
<name>A0A847VDA2_9BACT</name>
<evidence type="ECO:0000256" key="2">
    <source>
        <dbReference type="ARBA" id="ARBA00022980"/>
    </source>
</evidence>
<dbReference type="NCBIfam" id="TIGR00061">
    <property type="entry name" value="L21"/>
    <property type="match status" value="1"/>
</dbReference>
<reference evidence="6 7" key="1">
    <citation type="journal article" date="2020" name="Biotechnol. Biofuels">
        <title>New insights from the biogas microbiome by comprehensive genome-resolved metagenomics of nearly 1600 species originating from multiple anaerobic digesters.</title>
        <authorList>
            <person name="Campanaro S."/>
            <person name="Treu L."/>
            <person name="Rodriguez-R L.M."/>
            <person name="Kovalovszki A."/>
            <person name="Ziels R.M."/>
            <person name="Maus I."/>
            <person name="Zhu X."/>
            <person name="Kougias P.G."/>
            <person name="Basile A."/>
            <person name="Luo G."/>
            <person name="Schluter A."/>
            <person name="Konstantinidis K.T."/>
            <person name="Angelidaki I."/>
        </authorList>
    </citation>
    <scope>NUCLEOTIDE SEQUENCE [LARGE SCALE GENOMIC DNA]</scope>
    <source>
        <strain evidence="6">AS19jrsBPTG_9</strain>
    </source>
</reference>
<dbReference type="GO" id="GO:0019843">
    <property type="term" value="F:rRNA binding"/>
    <property type="evidence" value="ECO:0007669"/>
    <property type="project" value="UniProtKB-UniRule"/>
</dbReference>
<evidence type="ECO:0000256" key="5">
    <source>
        <dbReference type="RuleBase" id="RU000562"/>
    </source>
</evidence>
<keyword evidence="4 5" id="KW-0694">RNA-binding</keyword>
<comment type="similarity">
    <text evidence="1 4 5">Belongs to the bacterial ribosomal protein bL21 family.</text>
</comment>
<protein>
    <recommendedName>
        <fullName evidence="4">Large ribosomal subunit protein bL21</fullName>
    </recommendedName>
</protein>
<dbReference type="SUPFAM" id="SSF141091">
    <property type="entry name" value="L21p-like"/>
    <property type="match status" value="1"/>
</dbReference>
<evidence type="ECO:0000256" key="1">
    <source>
        <dbReference type="ARBA" id="ARBA00008563"/>
    </source>
</evidence>
<dbReference type="InterPro" id="IPR001787">
    <property type="entry name" value="Ribosomal_bL21"/>
</dbReference>
<dbReference type="PANTHER" id="PTHR21349:SF0">
    <property type="entry name" value="LARGE RIBOSOMAL SUBUNIT PROTEIN BL21M"/>
    <property type="match status" value="1"/>
</dbReference>
<dbReference type="AlphaFoldDB" id="A0A847VDA2"/>
<evidence type="ECO:0000256" key="3">
    <source>
        <dbReference type="ARBA" id="ARBA00023274"/>
    </source>
</evidence>
<dbReference type="GO" id="GO:0003735">
    <property type="term" value="F:structural constituent of ribosome"/>
    <property type="evidence" value="ECO:0007669"/>
    <property type="project" value="InterPro"/>
</dbReference>
<keyword evidence="2 4" id="KW-0689">Ribosomal protein</keyword>
<dbReference type="HAMAP" id="MF_01363">
    <property type="entry name" value="Ribosomal_bL21"/>
    <property type="match status" value="1"/>
</dbReference>
<comment type="caution">
    <text evidence="6">The sequence shown here is derived from an EMBL/GenBank/DDBJ whole genome shotgun (WGS) entry which is preliminary data.</text>
</comment>
<dbReference type="Pfam" id="PF00829">
    <property type="entry name" value="Ribosomal_L21p"/>
    <property type="match status" value="1"/>
</dbReference>
<evidence type="ECO:0000256" key="4">
    <source>
        <dbReference type="HAMAP-Rule" id="MF_01363"/>
    </source>
</evidence>
<dbReference type="InterPro" id="IPR036164">
    <property type="entry name" value="bL21-like_sf"/>
</dbReference>
<accession>A0A847VDA2</accession>
<comment type="subunit">
    <text evidence="4">Part of the 50S ribosomal subunit. Contacts protein L20.</text>
</comment>
<organism evidence="6 7">
    <name type="scientific">Candidatus Dojkabacteria bacterium</name>
    <dbReference type="NCBI Taxonomy" id="2099670"/>
    <lineage>
        <taxon>Bacteria</taxon>
        <taxon>Candidatus Dojkabacteria</taxon>
    </lineage>
</organism>
<keyword evidence="4 5" id="KW-0699">rRNA-binding</keyword>
<dbReference type="InterPro" id="IPR028909">
    <property type="entry name" value="bL21-like"/>
</dbReference>
<dbReference type="GO" id="GO:0005840">
    <property type="term" value="C:ribosome"/>
    <property type="evidence" value="ECO:0007669"/>
    <property type="project" value="UniProtKB-KW"/>
</dbReference>
<dbReference type="GO" id="GO:0006412">
    <property type="term" value="P:translation"/>
    <property type="evidence" value="ECO:0007669"/>
    <property type="project" value="UniProtKB-UniRule"/>
</dbReference>
<dbReference type="GO" id="GO:1990904">
    <property type="term" value="C:ribonucleoprotein complex"/>
    <property type="evidence" value="ECO:0007669"/>
    <property type="project" value="UniProtKB-KW"/>
</dbReference>
<dbReference type="EMBL" id="JAAZIL010000047">
    <property type="protein sequence ID" value="NLZ24474.1"/>
    <property type="molecule type" value="Genomic_DNA"/>
</dbReference>
<proteinExistence type="inferred from homology"/>
<comment type="function">
    <text evidence="4 5">This protein binds to 23S rRNA in the presence of protein L20.</text>
</comment>
<keyword evidence="3 4" id="KW-0687">Ribonucleoprotein</keyword>
<dbReference type="Proteomes" id="UP000564033">
    <property type="component" value="Unassembled WGS sequence"/>
</dbReference>
<evidence type="ECO:0000313" key="7">
    <source>
        <dbReference type="Proteomes" id="UP000564033"/>
    </source>
</evidence>
<gene>
    <name evidence="4 6" type="primary">rplU</name>
    <name evidence="6" type="ORF">GX888_01865</name>
</gene>